<dbReference type="FunFam" id="2.60.40.10:FF:000160">
    <property type="entry name" value="Titin a"/>
    <property type="match status" value="1"/>
</dbReference>
<dbReference type="Gene3D" id="2.60.40.10">
    <property type="entry name" value="Immunoglobulins"/>
    <property type="match status" value="3"/>
</dbReference>
<feature type="domain" description="Fibronectin type-III" evidence="3">
    <location>
        <begin position="1"/>
        <end position="98"/>
    </location>
</feature>
<dbReference type="PANTHER" id="PTHR14340:SF9">
    <property type="entry name" value="FIBRONECTIN TYPE-III DOMAIN-CONTAINING PROTEIN"/>
    <property type="match status" value="1"/>
</dbReference>
<dbReference type="InterPro" id="IPR013783">
    <property type="entry name" value="Ig-like_fold"/>
</dbReference>
<dbReference type="WBParaSite" id="GPUH_0000737101-mRNA-1">
    <property type="protein sequence ID" value="GPUH_0000737101-mRNA-1"/>
    <property type="gene ID" value="GPUH_0000737101"/>
</dbReference>
<dbReference type="Proteomes" id="UP000271098">
    <property type="component" value="Unassembled WGS sequence"/>
</dbReference>
<dbReference type="PROSITE" id="PS50853">
    <property type="entry name" value="FN3"/>
    <property type="match status" value="2"/>
</dbReference>
<dbReference type="SUPFAM" id="SSF49265">
    <property type="entry name" value="Fibronectin type III"/>
    <property type="match status" value="1"/>
</dbReference>
<proteinExistence type="predicted"/>
<protein>
    <submittedName>
        <fullName evidence="6">Fibronectin type-III domain-containing protein</fullName>
    </submittedName>
</protein>
<evidence type="ECO:0000313" key="6">
    <source>
        <dbReference type="WBParaSite" id="GPUH_0000737101-mRNA-1"/>
    </source>
</evidence>
<name>A0A183DF71_9BILA</name>
<dbReference type="EMBL" id="UYRT01018914">
    <property type="protein sequence ID" value="VDK58078.1"/>
    <property type="molecule type" value="Genomic_DNA"/>
</dbReference>
<organism evidence="6">
    <name type="scientific">Gongylonema pulchrum</name>
    <dbReference type="NCBI Taxonomy" id="637853"/>
    <lineage>
        <taxon>Eukaryota</taxon>
        <taxon>Metazoa</taxon>
        <taxon>Ecdysozoa</taxon>
        <taxon>Nematoda</taxon>
        <taxon>Chromadorea</taxon>
        <taxon>Rhabditida</taxon>
        <taxon>Spirurina</taxon>
        <taxon>Spiruromorpha</taxon>
        <taxon>Spiruroidea</taxon>
        <taxon>Gongylonematidae</taxon>
        <taxon>Gongylonema</taxon>
    </lineage>
</organism>
<dbReference type="SUPFAM" id="SSF48726">
    <property type="entry name" value="Immunoglobulin"/>
    <property type="match status" value="1"/>
</dbReference>
<dbReference type="PRINTS" id="PR00014">
    <property type="entry name" value="FNTYPEIII"/>
</dbReference>
<feature type="region of interest" description="Disordered" evidence="2">
    <location>
        <begin position="1"/>
        <end position="26"/>
    </location>
</feature>
<dbReference type="PANTHER" id="PTHR14340">
    <property type="entry name" value="MICROFIBRIL-ASSOCIATED GLYCOPROTEIN 3"/>
    <property type="match status" value="1"/>
</dbReference>
<dbReference type="Pfam" id="PF00041">
    <property type="entry name" value="fn3"/>
    <property type="match status" value="1"/>
</dbReference>
<accession>A0A183DF71</accession>
<dbReference type="SMART" id="SM00060">
    <property type="entry name" value="FN3"/>
    <property type="match status" value="2"/>
</dbReference>
<gene>
    <name evidence="4" type="ORF">GPUH_LOCUS7362</name>
</gene>
<keyword evidence="1" id="KW-0393">Immunoglobulin domain</keyword>
<dbReference type="InterPro" id="IPR036116">
    <property type="entry name" value="FN3_sf"/>
</dbReference>
<dbReference type="CDD" id="cd00063">
    <property type="entry name" value="FN3"/>
    <property type="match status" value="2"/>
</dbReference>
<dbReference type="AlphaFoldDB" id="A0A183DF71"/>
<evidence type="ECO:0000259" key="3">
    <source>
        <dbReference type="PROSITE" id="PS50853"/>
    </source>
</evidence>
<reference evidence="6" key="1">
    <citation type="submission" date="2016-06" db="UniProtKB">
        <authorList>
            <consortium name="WormBaseParasite"/>
        </authorList>
    </citation>
    <scope>IDENTIFICATION</scope>
</reference>
<reference evidence="4 5" key="2">
    <citation type="submission" date="2018-11" db="EMBL/GenBank/DDBJ databases">
        <authorList>
            <consortium name="Pathogen Informatics"/>
        </authorList>
    </citation>
    <scope>NUCLEOTIDE SEQUENCE [LARGE SCALE GENOMIC DNA]</scope>
</reference>
<evidence type="ECO:0000313" key="4">
    <source>
        <dbReference type="EMBL" id="VDK58078.1"/>
    </source>
</evidence>
<dbReference type="InterPro" id="IPR036179">
    <property type="entry name" value="Ig-like_dom_sf"/>
</dbReference>
<keyword evidence="5" id="KW-1185">Reference proteome</keyword>
<dbReference type="InterPro" id="IPR003961">
    <property type="entry name" value="FN3_dom"/>
</dbReference>
<sequence length="264" mass="28694">MGAADISKDSLTLKWEPPEDDGGAPVENYIVERRDKSEKDWNEVGREPAVEGKTVYTLLDDKVVEGKEYYYRVRAVNKAGPGDPCDHGRAFKIVAKPEPPSFPEGGIYDLKVKVGETIKYDLVIGGEPVPKAIWTANGKSVKSGGRCKMTIERGKHLFKLENAERADSGQYTLVLKNDSGKCDSTATVTVVGPPEPPKGPLEISDICGDGATLAWKPPDDDGEYIVEALDIDEKGKFVPVGSTSGAETKIVVHGLKNKGNYKFR</sequence>
<evidence type="ECO:0000256" key="2">
    <source>
        <dbReference type="SAM" id="MobiDB-lite"/>
    </source>
</evidence>
<evidence type="ECO:0000313" key="5">
    <source>
        <dbReference type="Proteomes" id="UP000271098"/>
    </source>
</evidence>
<evidence type="ECO:0000256" key="1">
    <source>
        <dbReference type="ARBA" id="ARBA00023319"/>
    </source>
</evidence>
<dbReference type="OrthoDB" id="5806346at2759"/>
<dbReference type="FunFam" id="2.60.40.10:FF:000051">
    <property type="entry name" value="Uncharacterized protein, isoform J"/>
    <property type="match status" value="1"/>
</dbReference>
<dbReference type="Pfam" id="PF07679">
    <property type="entry name" value="I-set"/>
    <property type="match status" value="1"/>
</dbReference>
<feature type="domain" description="Fibronectin type-III" evidence="3">
    <location>
        <begin position="193"/>
        <end position="264"/>
    </location>
</feature>
<dbReference type="InterPro" id="IPR013098">
    <property type="entry name" value="Ig_I-set"/>
</dbReference>